<feature type="region of interest" description="Disordered" evidence="4">
    <location>
        <begin position="474"/>
        <end position="515"/>
    </location>
</feature>
<dbReference type="VEuPathDB" id="CryptoDB:Vbra_14469"/>
<dbReference type="STRING" id="1169540.A0A0G4F503"/>
<gene>
    <name evidence="6" type="ORF">Vbra_14469</name>
</gene>
<feature type="region of interest" description="Disordered" evidence="4">
    <location>
        <begin position="157"/>
        <end position="263"/>
    </location>
</feature>
<dbReference type="EMBL" id="CDMY01000376">
    <property type="protein sequence ID" value="CEM07551.1"/>
    <property type="molecule type" value="Genomic_DNA"/>
</dbReference>
<feature type="region of interest" description="Disordered" evidence="4">
    <location>
        <begin position="541"/>
        <end position="577"/>
    </location>
</feature>
<comment type="similarity">
    <text evidence="1">Belongs to the SLBP family.</text>
</comment>
<evidence type="ECO:0000256" key="1">
    <source>
        <dbReference type="ARBA" id="ARBA00006151"/>
    </source>
</evidence>
<proteinExistence type="inferred from homology"/>
<feature type="compositionally biased region" description="Polar residues" evidence="4">
    <location>
        <begin position="402"/>
        <end position="414"/>
    </location>
</feature>
<dbReference type="GO" id="GO:0005737">
    <property type="term" value="C:cytoplasm"/>
    <property type="evidence" value="ECO:0007669"/>
    <property type="project" value="TreeGrafter"/>
</dbReference>
<accession>A0A0G4F503</accession>
<feature type="compositionally biased region" description="Acidic residues" evidence="4">
    <location>
        <begin position="197"/>
        <end position="234"/>
    </location>
</feature>
<dbReference type="GO" id="GO:0071204">
    <property type="term" value="C:histone pre-mRNA 3'end processing complex"/>
    <property type="evidence" value="ECO:0007669"/>
    <property type="project" value="TreeGrafter"/>
</dbReference>
<dbReference type="GO" id="GO:0003729">
    <property type="term" value="F:mRNA binding"/>
    <property type="evidence" value="ECO:0007669"/>
    <property type="project" value="InterPro"/>
</dbReference>
<dbReference type="InterPro" id="IPR026502">
    <property type="entry name" value="SLBP1/SLBP2"/>
</dbReference>
<keyword evidence="2" id="KW-0694">RNA-binding</keyword>
<dbReference type="GO" id="GO:0006398">
    <property type="term" value="P:mRNA 3'-end processing by stem-loop binding and cleavage"/>
    <property type="evidence" value="ECO:0007669"/>
    <property type="project" value="TreeGrafter"/>
</dbReference>
<organism evidence="6 7">
    <name type="scientific">Vitrella brassicaformis (strain CCMP3155)</name>
    <dbReference type="NCBI Taxonomy" id="1169540"/>
    <lineage>
        <taxon>Eukaryota</taxon>
        <taxon>Sar</taxon>
        <taxon>Alveolata</taxon>
        <taxon>Colpodellida</taxon>
        <taxon>Vitrellaceae</taxon>
        <taxon>Vitrella</taxon>
    </lineage>
</organism>
<feature type="compositionally biased region" description="Basic and acidic residues" evidence="4">
    <location>
        <begin position="46"/>
        <end position="64"/>
    </location>
</feature>
<evidence type="ECO:0000259" key="5">
    <source>
        <dbReference type="Pfam" id="PF15247"/>
    </source>
</evidence>
<dbReference type="Proteomes" id="UP000041254">
    <property type="component" value="Unassembled WGS sequence"/>
</dbReference>
<keyword evidence="3" id="KW-0175">Coiled coil</keyword>
<feature type="compositionally biased region" description="Gly residues" evidence="4">
    <location>
        <begin position="1"/>
        <end position="10"/>
    </location>
</feature>
<protein>
    <recommendedName>
        <fullName evidence="5">Histone RNA hairpin-binding protein RNA-binding domain-containing protein</fullName>
    </recommendedName>
</protein>
<feature type="region of interest" description="Disordered" evidence="4">
    <location>
        <begin position="276"/>
        <end position="348"/>
    </location>
</feature>
<dbReference type="InterPro" id="IPR038294">
    <property type="entry name" value="SLBP_RNA_bind_sf"/>
</dbReference>
<feature type="compositionally biased region" description="Basic and acidic residues" evidence="4">
    <location>
        <begin position="286"/>
        <end position="310"/>
    </location>
</feature>
<sequence length="757" mass="82850">MSGGALGRSAGGDDQKEEDDTWPRLQPANTSSKHQVDHTPVAPTTRRTEGDSRRRTDDSSEHHRSPAKRSSYGGGSPDDGNELDEHRLLQRGRQIEIGKDTEGYRQYSAHVPKDRRKPHWSDSLHPQTPNIHECCPKRHFDSRVRLWRRQLHLWDEGEPNLTPAEGARQARRRNTPVLGRLPVSSSSAADSRHQPSIDDDQLDEDEHDKDADGWDDDIDGDGEAEGEGEVEVEVGLDHPHQWTDGNGSNQQPQASTPSASFSGFCTGDSRHAWPFLLSPLPVNGRDPSHQTNAEEAKQEGGARTGEHEHASSSASIPDAGVRLPLPPAVGGMAPARPGSRGSRNGAGVGVGEEDALLAEIFGHASEELRLDMLRHDDDDDGHREGDQDHDTPLAVPADPPALSQTSPTAENDPTPTVVGPFQLPIQDHQHQHHQQQQEGEGGGRGGGEGDDTPRSPPLRALTDLQAYLRLHLDAFTPPNRSPPSPIPEEETAEQQMQTQMRAKGGGAGGGAGGGLYTSSRAETVYTTPRIDLDSETAFPPLQQGKQQHHHHRRAADGSAHHGGGGVVTPGAKEVREERSRIEGVLREGVAKLHKAVEQVEAYVEVVTSRDKRHRSDVARLQAVQQHNRVLSSELAQERAAHVHQRQQHEEESEGLRRVLVRSTEEIETLRRTIVDHDAQLRHAEALLAAKDNELRQIQSELNPSALQSLPDDALGALYRSVQALHQQSHRNMQTIQAILLARRQPAGYGHRIPQGGG</sequence>
<dbReference type="PANTHER" id="PTHR17408:SF0">
    <property type="entry name" value="HISTONE RNA HAIRPIN-BINDING PROTEIN"/>
    <property type="match status" value="1"/>
</dbReference>
<reference evidence="6 7" key="1">
    <citation type="submission" date="2014-11" db="EMBL/GenBank/DDBJ databases">
        <authorList>
            <person name="Zhu J."/>
            <person name="Qi W."/>
            <person name="Song R."/>
        </authorList>
    </citation>
    <scope>NUCLEOTIDE SEQUENCE [LARGE SCALE GENOMIC DNA]</scope>
</reference>
<dbReference type="InterPro" id="IPR029344">
    <property type="entry name" value="SLBP_RNA_bind"/>
</dbReference>
<dbReference type="Gene3D" id="1.10.8.1120">
    <property type="entry name" value="Histone RNA hairpin-binding protein RNA-binding domain"/>
    <property type="match status" value="1"/>
</dbReference>
<evidence type="ECO:0000256" key="4">
    <source>
        <dbReference type="SAM" id="MobiDB-lite"/>
    </source>
</evidence>
<dbReference type="GO" id="GO:0051028">
    <property type="term" value="P:mRNA transport"/>
    <property type="evidence" value="ECO:0007669"/>
    <property type="project" value="TreeGrafter"/>
</dbReference>
<feature type="compositionally biased region" description="Basic and acidic residues" evidence="4">
    <location>
        <begin position="375"/>
        <end position="391"/>
    </location>
</feature>
<dbReference type="GO" id="GO:0071207">
    <property type="term" value="F:histone pre-mRNA stem-loop binding"/>
    <property type="evidence" value="ECO:0007669"/>
    <property type="project" value="TreeGrafter"/>
</dbReference>
<dbReference type="PANTHER" id="PTHR17408">
    <property type="entry name" value="HISTONE RNA HAIRPIN-BINDING PROTEIN"/>
    <property type="match status" value="1"/>
</dbReference>
<dbReference type="Pfam" id="PF15247">
    <property type="entry name" value="SLBP_RNA_bind"/>
    <property type="match status" value="1"/>
</dbReference>
<feature type="compositionally biased region" description="Basic and acidic residues" evidence="4">
    <location>
        <begin position="83"/>
        <end position="103"/>
    </location>
</feature>
<dbReference type="OrthoDB" id="265795at2759"/>
<dbReference type="InParanoid" id="A0A0G4F503"/>
<evidence type="ECO:0000313" key="6">
    <source>
        <dbReference type="EMBL" id="CEM07551.1"/>
    </source>
</evidence>
<dbReference type="AlphaFoldDB" id="A0A0G4F503"/>
<evidence type="ECO:0000256" key="2">
    <source>
        <dbReference type="ARBA" id="ARBA00022884"/>
    </source>
</evidence>
<keyword evidence="7" id="KW-1185">Reference proteome</keyword>
<evidence type="ECO:0000256" key="3">
    <source>
        <dbReference type="SAM" id="Coils"/>
    </source>
</evidence>
<feature type="coiled-coil region" evidence="3">
    <location>
        <begin position="645"/>
        <end position="700"/>
    </location>
</feature>
<feature type="region of interest" description="Disordered" evidence="4">
    <location>
        <begin position="375"/>
        <end position="458"/>
    </location>
</feature>
<feature type="compositionally biased region" description="Polar residues" evidence="4">
    <location>
        <begin position="243"/>
        <end position="263"/>
    </location>
</feature>
<feature type="domain" description="Histone RNA hairpin-binding protein RNA-binding" evidence="5">
    <location>
        <begin position="84"/>
        <end position="156"/>
    </location>
</feature>
<name>A0A0G4F503_VITBC</name>
<evidence type="ECO:0000313" key="7">
    <source>
        <dbReference type="Proteomes" id="UP000041254"/>
    </source>
</evidence>
<feature type="compositionally biased region" description="Gly residues" evidence="4">
    <location>
        <begin position="503"/>
        <end position="515"/>
    </location>
</feature>
<feature type="region of interest" description="Disordered" evidence="4">
    <location>
        <begin position="1"/>
        <end position="130"/>
    </location>
</feature>